<keyword evidence="7" id="KW-0067">ATP-binding</keyword>
<comment type="catalytic activity">
    <reaction evidence="1">
        <text>ATP + protein L-histidine = ADP + protein N-phospho-L-histidine.</text>
        <dbReference type="EC" id="2.7.13.3"/>
    </reaction>
</comment>
<evidence type="ECO:0000256" key="6">
    <source>
        <dbReference type="ARBA" id="ARBA00022777"/>
    </source>
</evidence>
<dbReference type="InterPro" id="IPR005467">
    <property type="entry name" value="His_kinase_dom"/>
</dbReference>
<dbReference type="PANTHER" id="PTHR43065:SF10">
    <property type="entry name" value="PEROXIDE STRESS-ACTIVATED HISTIDINE KINASE MAK3"/>
    <property type="match status" value="1"/>
</dbReference>
<evidence type="ECO:0000256" key="8">
    <source>
        <dbReference type="ARBA" id="ARBA00023012"/>
    </source>
</evidence>
<keyword evidence="5" id="KW-0547">Nucleotide-binding</keyword>
<reference evidence="10 11" key="1">
    <citation type="submission" date="2016-01" db="EMBL/GenBank/DDBJ databases">
        <title>Draft Genome Sequences of Seven Thermophilic Sporeformers Isolated from Foods.</title>
        <authorList>
            <person name="Berendsen E.M."/>
            <person name="Wells-Bennik M.H."/>
            <person name="Krawcyk A.O."/>
            <person name="De Jong A."/>
            <person name="Holsappel S."/>
            <person name="Eijlander R.T."/>
            <person name="Kuipers O.P."/>
        </authorList>
    </citation>
    <scope>NUCLEOTIDE SEQUENCE [LARGE SCALE GENOMIC DNA]</scope>
    <source>
        <strain evidence="10 11">B4110</strain>
    </source>
</reference>
<dbReference type="InterPro" id="IPR036890">
    <property type="entry name" value="HATPase_C_sf"/>
</dbReference>
<feature type="domain" description="Histidine kinase" evidence="9">
    <location>
        <begin position="1"/>
        <end position="98"/>
    </location>
</feature>
<dbReference type="InterPro" id="IPR003594">
    <property type="entry name" value="HATPase_dom"/>
</dbReference>
<dbReference type="PATRIC" id="fig|153151.4.peg.1319"/>
<dbReference type="Pfam" id="PF02518">
    <property type="entry name" value="HATPase_c"/>
    <property type="match status" value="1"/>
</dbReference>
<evidence type="ECO:0000256" key="3">
    <source>
        <dbReference type="ARBA" id="ARBA00022553"/>
    </source>
</evidence>
<dbReference type="Proteomes" id="UP000075324">
    <property type="component" value="Unassembled WGS sequence"/>
</dbReference>
<dbReference type="InterPro" id="IPR004358">
    <property type="entry name" value="Sig_transdc_His_kin-like_C"/>
</dbReference>
<dbReference type="PRINTS" id="PR00344">
    <property type="entry name" value="BCTRLSENSOR"/>
</dbReference>
<dbReference type="GO" id="GO:0000160">
    <property type="term" value="P:phosphorelay signal transduction system"/>
    <property type="evidence" value="ECO:0007669"/>
    <property type="project" value="UniProtKB-KW"/>
</dbReference>
<protein>
    <recommendedName>
        <fullName evidence="2">histidine kinase</fullName>
        <ecNumber evidence="2">2.7.13.3</ecNumber>
    </recommendedName>
</protein>
<evidence type="ECO:0000256" key="4">
    <source>
        <dbReference type="ARBA" id="ARBA00022679"/>
    </source>
</evidence>
<dbReference type="SMART" id="SM00387">
    <property type="entry name" value="HATPase_c"/>
    <property type="match status" value="1"/>
</dbReference>
<evidence type="ECO:0000313" key="10">
    <source>
        <dbReference type="EMBL" id="KYD24645.1"/>
    </source>
</evidence>
<dbReference type="PROSITE" id="PS50109">
    <property type="entry name" value="HIS_KIN"/>
    <property type="match status" value="1"/>
</dbReference>
<evidence type="ECO:0000256" key="5">
    <source>
        <dbReference type="ARBA" id="ARBA00022741"/>
    </source>
</evidence>
<keyword evidence="4" id="KW-0808">Transferase</keyword>
<dbReference type="Gene3D" id="3.30.565.10">
    <property type="entry name" value="Histidine kinase-like ATPase, C-terminal domain"/>
    <property type="match status" value="1"/>
</dbReference>
<dbReference type="AlphaFoldDB" id="A0A150MK17"/>
<dbReference type="PANTHER" id="PTHR43065">
    <property type="entry name" value="SENSOR HISTIDINE KINASE"/>
    <property type="match status" value="1"/>
</dbReference>
<proteinExistence type="predicted"/>
<dbReference type="SUPFAM" id="SSF55874">
    <property type="entry name" value="ATPase domain of HSP90 chaperone/DNA topoisomerase II/histidine kinase"/>
    <property type="match status" value="1"/>
</dbReference>
<accession>A0A150MK17</accession>
<dbReference type="GO" id="GO:0005524">
    <property type="term" value="F:ATP binding"/>
    <property type="evidence" value="ECO:0007669"/>
    <property type="project" value="UniProtKB-KW"/>
</dbReference>
<evidence type="ECO:0000313" key="11">
    <source>
        <dbReference type="Proteomes" id="UP000075324"/>
    </source>
</evidence>
<dbReference type="EMBL" id="LQYW01000149">
    <property type="protein sequence ID" value="KYD24645.1"/>
    <property type="molecule type" value="Genomic_DNA"/>
</dbReference>
<keyword evidence="8" id="KW-0902">Two-component regulatory system</keyword>
<evidence type="ECO:0000256" key="7">
    <source>
        <dbReference type="ARBA" id="ARBA00022840"/>
    </source>
</evidence>
<evidence type="ECO:0000256" key="2">
    <source>
        <dbReference type="ARBA" id="ARBA00012438"/>
    </source>
</evidence>
<keyword evidence="3" id="KW-0597">Phosphoprotein</keyword>
<organism evidence="10 11">
    <name type="scientific">Parageobacillus toebii</name>
    <dbReference type="NCBI Taxonomy" id="153151"/>
    <lineage>
        <taxon>Bacteria</taxon>
        <taxon>Bacillati</taxon>
        <taxon>Bacillota</taxon>
        <taxon>Bacilli</taxon>
        <taxon>Bacillales</taxon>
        <taxon>Anoxybacillaceae</taxon>
        <taxon>Parageobacillus</taxon>
    </lineage>
</organism>
<gene>
    <name evidence="10" type="ORF">B4110_0654</name>
</gene>
<evidence type="ECO:0000259" key="9">
    <source>
        <dbReference type="PROSITE" id="PS50109"/>
    </source>
</evidence>
<sequence>MIENAFDSFQGITDREKEIYVSIEQNEEICSLSVEDNGQGIDEKHLDRIFEEGFSTKSENGRGIGLYLVKHIVEKGKGHIDVQSEKGKGTIFTITFDM</sequence>
<dbReference type="GO" id="GO:0004673">
    <property type="term" value="F:protein histidine kinase activity"/>
    <property type="evidence" value="ECO:0007669"/>
    <property type="project" value="UniProtKB-EC"/>
</dbReference>
<evidence type="ECO:0000256" key="1">
    <source>
        <dbReference type="ARBA" id="ARBA00000085"/>
    </source>
</evidence>
<comment type="caution">
    <text evidence="10">The sequence shown here is derived from an EMBL/GenBank/DDBJ whole genome shotgun (WGS) entry which is preliminary data.</text>
</comment>
<name>A0A150MK17_9BACL</name>
<dbReference type="EC" id="2.7.13.3" evidence="2"/>
<keyword evidence="6" id="KW-0418">Kinase</keyword>